<dbReference type="PROSITE" id="PS51819">
    <property type="entry name" value="VOC"/>
    <property type="match status" value="1"/>
</dbReference>
<dbReference type="Pfam" id="PF00903">
    <property type="entry name" value="Glyoxalase"/>
    <property type="match status" value="1"/>
</dbReference>
<dbReference type="Proteomes" id="UP000295818">
    <property type="component" value="Unassembled WGS sequence"/>
</dbReference>
<dbReference type="SUPFAM" id="SSF54593">
    <property type="entry name" value="Glyoxalase/Bleomycin resistance protein/Dihydroxybiphenyl dioxygenase"/>
    <property type="match status" value="1"/>
</dbReference>
<comment type="caution">
    <text evidence="2">The sequence shown here is derived from an EMBL/GenBank/DDBJ whole genome shotgun (WGS) entry which is preliminary data.</text>
</comment>
<dbReference type="InterPro" id="IPR037523">
    <property type="entry name" value="VOC_core"/>
</dbReference>
<keyword evidence="3" id="KW-1185">Reference proteome</keyword>
<accession>A0ABY2BKZ6</accession>
<dbReference type="PANTHER" id="PTHR36503:SF2">
    <property type="entry name" value="BLR2408 PROTEIN"/>
    <property type="match status" value="1"/>
</dbReference>
<evidence type="ECO:0000259" key="1">
    <source>
        <dbReference type="PROSITE" id="PS51819"/>
    </source>
</evidence>
<reference evidence="2 3" key="1">
    <citation type="journal article" date="2015" name="Stand. Genomic Sci.">
        <title>Genomic Encyclopedia of Bacterial and Archaeal Type Strains, Phase III: the genomes of soil and plant-associated and newly described type strains.</title>
        <authorList>
            <person name="Whitman W.B."/>
            <person name="Woyke T."/>
            <person name="Klenk H.P."/>
            <person name="Zhou Y."/>
            <person name="Lilburn T.G."/>
            <person name="Beck B.J."/>
            <person name="De Vos P."/>
            <person name="Vandamme P."/>
            <person name="Eisen J.A."/>
            <person name="Garrity G."/>
            <person name="Hugenholtz P."/>
            <person name="Kyrpides N.C."/>
        </authorList>
    </citation>
    <scope>NUCLEOTIDE SEQUENCE [LARGE SCALE GENOMIC DNA]</scope>
    <source>
        <strain evidence="2 3">VKM Ac-2538</strain>
    </source>
</reference>
<evidence type="ECO:0000313" key="2">
    <source>
        <dbReference type="EMBL" id="TCO21687.1"/>
    </source>
</evidence>
<organism evidence="2 3">
    <name type="scientific">Kribbella orskensis</name>
    <dbReference type="NCBI Taxonomy" id="2512216"/>
    <lineage>
        <taxon>Bacteria</taxon>
        <taxon>Bacillati</taxon>
        <taxon>Actinomycetota</taxon>
        <taxon>Actinomycetes</taxon>
        <taxon>Propionibacteriales</taxon>
        <taxon>Kribbellaceae</taxon>
        <taxon>Kribbella</taxon>
    </lineage>
</organism>
<dbReference type="InterPro" id="IPR004360">
    <property type="entry name" value="Glyas_Fos-R_dOase_dom"/>
</dbReference>
<dbReference type="RefSeq" id="WP_199239918.1">
    <property type="nucleotide sequence ID" value="NZ_SLWM01000007.1"/>
</dbReference>
<dbReference type="InterPro" id="IPR029068">
    <property type="entry name" value="Glyas_Bleomycin-R_OHBP_Dase"/>
</dbReference>
<dbReference type="PANTHER" id="PTHR36503">
    <property type="entry name" value="BLR2520 PROTEIN"/>
    <property type="match status" value="1"/>
</dbReference>
<dbReference type="EMBL" id="SLWM01000007">
    <property type="protein sequence ID" value="TCO21687.1"/>
    <property type="molecule type" value="Genomic_DNA"/>
</dbReference>
<gene>
    <name evidence="2" type="ORF">EV644_1078</name>
</gene>
<protein>
    <recommendedName>
        <fullName evidence="1">VOC domain-containing protein</fullName>
    </recommendedName>
</protein>
<sequence length="142" mass="15215">MSYEQTAVTIALPISDRQRSYAFYRSGLGFAVPGEPADDGVPEPLRLILGDSVRVMLIPTGGFGWVLSGRHQAPAGQSECILTLSLPTSADVEDLIARAATAGAVIIRQPGEQPWGYDGAFADPDGHVWQVAVTDQFMTTWP</sequence>
<dbReference type="Gene3D" id="3.10.180.10">
    <property type="entry name" value="2,3-Dihydroxybiphenyl 1,2-Dioxygenase, domain 1"/>
    <property type="match status" value="1"/>
</dbReference>
<feature type="domain" description="VOC" evidence="1">
    <location>
        <begin position="6"/>
        <end position="134"/>
    </location>
</feature>
<proteinExistence type="predicted"/>
<evidence type="ECO:0000313" key="3">
    <source>
        <dbReference type="Proteomes" id="UP000295818"/>
    </source>
</evidence>
<name>A0ABY2BKZ6_9ACTN</name>